<dbReference type="Proteomes" id="UP000058613">
    <property type="component" value="Chromosome"/>
</dbReference>
<accession>A0A0P0N5A9</accession>
<dbReference type="EMBL" id="CP013011">
    <property type="protein sequence ID" value="ALL01939.1"/>
    <property type="molecule type" value="Genomic_DNA"/>
</dbReference>
<feature type="transmembrane region" description="Helical" evidence="1">
    <location>
        <begin position="132"/>
        <end position="151"/>
    </location>
</feature>
<reference evidence="3 4" key="1">
    <citation type="submission" date="2015-10" db="EMBL/GenBank/DDBJ databases">
        <title>Complete genome sequence of hyperthermophilic archaeon Pyrodictium delaneyi Su06.</title>
        <authorList>
            <person name="Jung J.-H."/>
            <person name="Lin J."/>
            <person name="Holden J.F."/>
            <person name="Park C.-S."/>
        </authorList>
    </citation>
    <scope>NUCLEOTIDE SEQUENCE [LARGE SCALE GENOMIC DNA]</scope>
    <source>
        <strain evidence="3 4">Su06</strain>
    </source>
</reference>
<dbReference type="KEGG" id="pdl:Pyrde_1896"/>
<dbReference type="Gene3D" id="2.60.40.1930">
    <property type="match status" value="1"/>
</dbReference>
<evidence type="ECO:0000313" key="4">
    <source>
        <dbReference type="Proteomes" id="UP000058613"/>
    </source>
</evidence>
<evidence type="ECO:0000259" key="2">
    <source>
        <dbReference type="Pfam" id="PF01835"/>
    </source>
</evidence>
<evidence type="ECO:0000256" key="1">
    <source>
        <dbReference type="SAM" id="Phobius"/>
    </source>
</evidence>
<keyword evidence="1" id="KW-0812">Transmembrane</keyword>
<evidence type="ECO:0000313" key="3">
    <source>
        <dbReference type="EMBL" id="ALL01939.1"/>
    </source>
</evidence>
<keyword evidence="1" id="KW-1133">Transmembrane helix</keyword>
<gene>
    <name evidence="3" type="ORF">Pyrde_1896</name>
</gene>
<organism evidence="3 4">
    <name type="scientific">Pyrodictium delaneyi</name>
    <dbReference type="NCBI Taxonomy" id="1273541"/>
    <lineage>
        <taxon>Archaea</taxon>
        <taxon>Thermoproteota</taxon>
        <taxon>Thermoprotei</taxon>
        <taxon>Desulfurococcales</taxon>
        <taxon>Pyrodictiaceae</taxon>
        <taxon>Pyrodictium</taxon>
    </lineage>
</organism>
<sequence>MQRQALLALALLLVAAVAVPAAAASLTVSADKDTYSPGETVVITVVVEDNATSATVAVTVHDPEGTLVYSDQLTVQLVNGTGSTSTSFVLPGDAKEGNWVVKAQYGSVSAEDVFLVGGSGNGGSGGFGGGNVVVGAAFIAMAFIALAISLNKSKSPQTGRKR</sequence>
<dbReference type="GeneID" id="26100236"/>
<feature type="domain" description="Macroglobulin" evidence="2">
    <location>
        <begin position="28"/>
        <end position="108"/>
    </location>
</feature>
<dbReference type="InterPro" id="IPR002890">
    <property type="entry name" value="MG2"/>
</dbReference>
<dbReference type="STRING" id="1273541.Pyrde_1896"/>
<dbReference type="AlphaFoldDB" id="A0A0P0N5A9"/>
<dbReference type="GO" id="GO:0004866">
    <property type="term" value="F:endopeptidase inhibitor activity"/>
    <property type="evidence" value="ECO:0007669"/>
    <property type="project" value="InterPro"/>
</dbReference>
<name>A0A0P0N5A9_9CREN</name>
<dbReference type="Pfam" id="PF01835">
    <property type="entry name" value="MG2"/>
    <property type="match status" value="1"/>
</dbReference>
<proteinExistence type="predicted"/>
<keyword evidence="1" id="KW-0472">Membrane</keyword>
<dbReference type="RefSeq" id="WP_055410269.1">
    <property type="nucleotide sequence ID" value="NZ_CP013011.1"/>
</dbReference>
<protein>
    <recommendedName>
        <fullName evidence="2">Macroglobulin domain-containing protein</fullName>
    </recommendedName>
</protein>